<evidence type="ECO:0000256" key="1">
    <source>
        <dbReference type="ARBA" id="ARBA00010491"/>
    </source>
</evidence>
<proteinExistence type="inferred from homology"/>
<keyword evidence="3 6" id="KW-0645">Protease</keyword>
<gene>
    <name evidence="7" type="ORF">OP8BY_0438</name>
</gene>
<comment type="similarity">
    <text evidence="1 6">Belongs to the peptidase S46 family.</text>
</comment>
<dbReference type="EC" id="3.4.14.-" evidence="6"/>
<accession>A0A3E2BKP5</accession>
<keyword evidence="4" id="KW-0732">Signal</keyword>
<comment type="function">
    <text evidence="6">Catalyzes the removal of dipeptides from the N-terminus of oligopeptides.</text>
</comment>
<keyword evidence="6" id="KW-0720">Serine protease</keyword>
<name>A0A3E2BKP5_9BACT</name>
<dbReference type="EMBL" id="QUAH01000010">
    <property type="protein sequence ID" value="RFT15329.1"/>
    <property type="molecule type" value="Genomic_DNA"/>
</dbReference>
<sequence length="671" mass="75450">MALLALFLWLLIPLAADEGMWPYNLVPKDYLAKKYNFRVTDDWLNHLRLASVRFGGASASFVSPDGLVLTNHHVGRGAIQNLSTAERNLIKTGFYARTRQEELKCPGTQLWVLQEIEDVTDKVLGSEKPGMSAQEVMAARQKIIGEIQKEASDKSGLRCQVVSLYSGSMYHLYKYKIYNDVRLVFAPEEEIAFFGGDPDNFTYPRFDLDISIFRVYENDQPLKTPHYLKWKTSPLREGDLVFCSGNPGSTGRLLTYDQLLFLRDVNYPFTIANLKRRQAVLHEYAKRGPEQERIALNTLFGVENSLKATIGYNSGLLDKELMARKLAEEQAIRKAIAADPELAREFGQAWEEIAQAQKEYASFFKEYMLFERANAFNTVYFNLARSLVRAAQRERPAGAPEMGGGRMPAEIHDDFEIVKLTDSLKLLKEQLPDLQETKWILGGQTPEEAARALISGTRLKDPEFRKKLSEGGAEAINLCNDPMIKLALLVEPISQGTRERYEKRVQAVETKNGTLVARALFKLKGTSIPPDATGTLRLSFGVVKGYLEDGKKIPFQTNFAGLYRKAQEKNFQAPWSLPELWLKRKASLNLNVPINFVATIDSIGGNSGSPVVNRKGEFVGALFDGNIQSLPTRFVYEEKISRSVMVHADGIIEALLKVYDAKPLVDELLGK</sequence>
<dbReference type="GO" id="GO:0070009">
    <property type="term" value="F:serine-type aminopeptidase activity"/>
    <property type="evidence" value="ECO:0007669"/>
    <property type="project" value="UniProtKB-UniRule"/>
</dbReference>
<dbReference type="Proteomes" id="UP000257323">
    <property type="component" value="Unassembled WGS sequence"/>
</dbReference>
<evidence type="ECO:0000313" key="7">
    <source>
        <dbReference type="EMBL" id="RFT15329.1"/>
    </source>
</evidence>
<evidence type="ECO:0000256" key="4">
    <source>
        <dbReference type="ARBA" id="ARBA00022729"/>
    </source>
</evidence>
<evidence type="ECO:0000256" key="6">
    <source>
        <dbReference type="RuleBase" id="RU366067"/>
    </source>
</evidence>
<dbReference type="InterPro" id="IPR009003">
    <property type="entry name" value="Peptidase_S1_PA"/>
</dbReference>
<dbReference type="GO" id="GO:0043171">
    <property type="term" value="P:peptide catabolic process"/>
    <property type="evidence" value="ECO:0007669"/>
    <property type="project" value="UniProtKB-UniRule"/>
</dbReference>
<reference evidence="7 8" key="1">
    <citation type="submission" date="2018-08" db="EMBL/GenBank/DDBJ databases">
        <title>Genome analysis of the thermophilic bacterium of the candidate phylum Aminicenantes from deep subsurface aquifer revealed its physiology and ecological role.</title>
        <authorList>
            <person name="Kadnikov V.V."/>
            <person name="Mardanov A.V."/>
            <person name="Beletsky A.V."/>
            <person name="Karnachuk O.V."/>
            <person name="Ravin N.V."/>
        </authorList>
    </citation>
    <scope>NUCLEOTIDE SEQUENCE [LARGE SCALE GENOMIC DNA]</scope>
    <source>
        <strain evidence="7">BY38</strain>
    </source>
</reference>
<dbReference type="GO" id="GO:0006508">
    <property type="term" value="P:proteolysis"/>
    <property type="evidence" value="ECO:0007669"/>
    <property type="project" value="UniProtKB-KW"/>
</dbReference>
<evidence type="ECO:0000256" key="3">
    <source>
        <dbReference type="ARBA" id="ARBA00022670"/>
    </source>
</evidence>
<keyword evidence="5 6" id="KW-0378">Hydrolase</keyword>
<dbReference type="Pfam" id="PF10459">
    <property type="entry name" value="Peptidase_S46"/>
    <property type="match status" value="1"/>
</dbReference>
<dbReference type="SUPFAM" id="SSF50494">
    <property type="entry name" value="Trypsin-like serine proteases"/>
    <property type="match status" value="1"/>
</dbReference>
<evidence type="ECO:0000256" key="5">
    <source>
        <dbReference type="ARBA" id="ARBA00022801"/>
    </source>
</evidence>
<dbReference type="InterPro" id="IPR019500">
    <property type="entry name" value="Pep_S46"/>
</dbReference>
<protein>
    <recommendedName>
        <fullName evidence="6">Dipeptidyl-peptidase</fullName>
        <ecNumber evidence="6">3.4.14.-</ecNumber>
    </recommendedName>
</protein>
<keyword evidence="2 6" id="KW-0031">Aminopeptidase</keyword>
<evidence type="ECO:0000256" key="2">
    <source>
        <dbReference type="ARBA" id="ARBA00022438"/>
    </source>
</evidence>
<dbReference type="GO" id="GO:0008239">
    <property type="term" value="F:dipeptidyl-peptidase activity"/>
    <property type="evidence" value="ECO:0007669"/>
    <property type="project" value="UniProtKB-UniRule"/>
</dbReference>
<comment type="caution">
    <text evidence="7">The sequence shown here is derived from an EMBL/GenBank/DDBJ whole genome shotgun (WGS) entry which is preliminary data.</text>
</comment>
<dbReference type="PANTHER" id="PTHR38469:SF1">
    <property type="entry name" value="PERIPLASMIC PEPTIDASE SUBFAMILY S1B"/>
    <property type="match status" value="1"/>
</dbReference>
<evidence type="ECO:0000313" key="8">
    <source>
        <dbReference type="Proteomes" id="UP000257323"/>
    </source>
</evidence>
<dbReference type="PANTHER" id="PTHR38469">
    <property type="entry name" value="PERIPLASMIC PEPTIDASE SUBFAMILY S1B"/>
    <property type="match status" value="1"/>
</dbReference>
<organism evidence="7 8">
    <name type="scientific">Candidatus Saccharicenans subterraneus</name>
    <dbReference type="NCBI Taxonomy" id="2508984"/>
    <lineage>
        <taxon>Bacteria</taxon>
        <taxon>Candidatus Aminicenantota</taxon>
        <taxon>Candidatus Aminicenantia</taxon>
        <taxon>Candidatus Aminicenantales</taxon>
        <taxon>Candidatus Saccharicenantaceae</taxon>
        <taxon>Candidatus Saccharicenans</taxon>
    </lineage>
</organism>
<dbReference type="AlphaFoldDB" id="A0A3E2BKP5"/>